<dbReference type="PANTHER" id="PTHR13174">
    <property type="entry name" value="D-GLUCURONYL C5-EPIMERASE"/>
    <property type="match status" value="1"/>
</dbReference>
<reference evidence="3 4" key="1">
    <citation type="journal article" date="2019" name="Int. J. Syst. Evol. Microbiol.">
        <title>The Global Catalogue of Microorganisms (GCM) 10K type strain sequencing project: providing services to taxonomists for standard genome sequencing and annotation.</title>
        <authorList>
            <consortium name="The Broad Institute Genomics Platform"/>
            <consortium name="The Broad Institute Genome Sequencing Center for Infectious Disease"/>
            <person name="Wu L."/>
            <person name="Ma J."/>
        </authorList>
    </citation>
    <scope>NUCLEOTIDE SEQUENCE [LARGE SCALE GENOMIC DNA]</scope>
    <source>
        <strain evidence="3 4">CGMCC 1.3240</strain>
    </source>
</reference>
<dbReference type="EMBL" id="JBHSXQ010000001">
    <property type="protein sequence ID" value="MFC6904128.1"/>
    <property type="molecule type" value="Genomic_DNA"/>
</dbReference>
<dbReference type="Proteomes" id="UP001596312">
    <property type="component" value="Unassembled WGS sequence"/>
</dbReference>
<dbReference type="PANTHER" id="PTHR13174:SF3">
    <property type="entry name" value="D-GLUCURONYL C5-EPIMERASE"/>
    <property type="match status" value="1"/>
</dbReference>
<sequence length="387" mass="43953">MCARRVRRRRFLRTAGVASAVVVAGCTGDDGAEEAPSDRDDDEPAPDDGEGESGNENEDDDADRDGVAEIRGVPVHRNEYDLAELPHERWPQYGEDRVLPPYCEYPNASAVDDEIPDLRMNTVTLFDVENDEGHHPLRTSRTAMRLIHCYRDGGDERYLEKAESIGEAMLDIAIEQDDAIYVPYGYDWGSQGGDRFMEAPWYGGMAQGTILSAYAHLYELTGDDDHREAADGVFRSFTNVQQVASDVWTTIVSPATEMPDDGDDPEYFWIEEYPVEPPQHVLNGFGVGLYGLYDYWLHVDREAGYDPLCAAITTIEDHLEEYRVPGEVSWYDLAEAYRGNEHYHSTHINQLELLAELSNEEYFAEMADTFREDSAYEEYRPDRPDWA</sequence>
<accession>A0ABD5V1F0</accession>
<dbReference type="SUPFAM" id="SSF48208">
    <property type="entry name" value="Six-hairpin glycosidases"/>
    <property type="match status" value="1"/>
</dbReference>
<dbReference type="AlphaFoldDB" id="A0ABD5V1F0"/>
<keyword evidence="4" id="KW-1185">Reference proteome</keyword>
<dbReference type="PROSITE" id="PS51318">
    <property type="entry name" value="TAT"/>
    <property type="match status" value="1"/>
</dbReference>
<name>A0ABD5V1F0_9EURY</name>
<dbReference type="Pfam" id="PF06662">
    <property type="entry name" value="C5-epim_C"/>
    <property type="match status" value="1"/>
</dbReference>
<feature type="compositionally biased region" description="Acidic residues" evidence="1">
    <location>
        <begin position="30"/>
        <end position="63"/>
    </location>
</feature>
<evidence type="ECO:0000259" key="2">
    <source>
        <dbReference type="Pfam" id="PF06662"/>
    </source>
</evidence>
<evidence type="ECO:0000256" key="1">
    <source>
        <dbReference type="SAM" id="MobiDB-lite"/>
    </source>
</evidence>
<proteinExistence type="predicted"/>
<dbReference type="PROSITE" id="PS51257">
    <property type="entry name" value="PROKAR_LIPOPROTEIN"/>
    <property type="match status" value="1"/>
</dbReference>
<gene>
    <name evidence="3" type="ORF">ACFQGH_02815</name>
</gene>
<dbReference type="InterPro" id="IPR008928">
    <property type="entry name" value="6-hairpin_glycosidase_sf"/>
</dbReference>
<protein>
    <submittedName>
        <fullName evidence="3">D-glucuronyl C5-epimerase family protein</fullName>
    </submittedName>
</protein>
<comment type="caution">
    <text evidence="3">The sequence shown here is derived from an EMBL/GenBank/DDBJ whole genome shotgun (WGS) entry which is preliminary data.</text>
</comment>
<evidence type="ECO:0000313" key="4">
    <source>
        <dbReference type="Proteomes" id="UP001596312"/>
    </source>
</evidence>
<organism evidence="3 4">
    <name type="scientific">Halalkalicoccus tibetensis</name>
    <dbReference type="NCBI Taxonomy" id="175632"/>
    <lineage>
        <taxon>Archaea</taxon>
        <taxon>Methanobacteriati</taxon>
        <taxon>Methanobacteriota</taxon>
        <taxon>Stenosarchaea group</taxon>
        <taxon>Halobacteria</taxon>
        <taxon>Halobacteriales</taxon>
        <taxon>Halococcaceae</taxon>
        <taxon>Halalkalicoccus</taxon>
    </lineage>
</organism>
<dbReference type="InterPro" id="IPR039721">
    <property type="entry name" value="C5-epimerase"/>
</dbReference>
<feature type="region of interest" description="Disordered" evidence="1">
    <location>
        <begin position="26"/>
        <end position="65"/>
    </location>
</feature>
<feature type="domain" description="D-glucuronyl C5-epimerase C-terminal" evidence="2">
    <location>
        <begin position="178"/>
        <end position="371"/>
    </location>
</feature>
<dbReference type="RefSeq" id="WP_340602639.1">
    <property type="nucleotide sequence ID" value="NZ_JBBMXV010000001.1"/>
</dbReference>
<evidence type="ECO:0000313" key="3">
    <source>
        <dbReference type="EMBL" id="MFC6904128.1"/>
    </source>
</evidence>
<dbReference type="InterPro" id="IPR006311">
    <property type="entry name" value="TAT_signal"/>
</dbReference>
<dbReference type="InterPro" id="IPR010598">
    <property type="entry name" value="C5-epim_C"/>
</dbReference>